<dbReference type="VEuPathDB" id="VectorBase:RSAN_028758"/>
<feature type="domain" description="SWIM-type" evidence="3">
    <location>
        <begin position="450"/>
        <end position="481"/>
    </location>
</feature>
<accession>A0A9D4YRF3</accession>
<feature type="region of interest" description="Disordered" evidence="2">
    <location>
        <begin position="640"/>
        <end position="669"/>
    </location>
</feature>
<dbReference type="InterPro" id="IPR007527">
    <property type="entry name" value="Znf_SWIM"/>
</dbReference>
<feature type="compositionally biased region" description="Basic residues" evidence="2">
    <location>
        <begin position="656"/>
        <end position="669"/>
    </location>
</feature>
<sequence>MVDTRTLTCEINASSHSPCNIDQVSMSTRTFTCELDASPNCPSNVKCLRVDLCTDGDAHEWLASYSRTTNTTWIVDRETRNPKRMVFHKKWKCQHSSHNKTAGLNATNCPAFVDIKIKAVTKSTKRNDSFLKREHPLCAIVQLMEDHNHQLNCADGLRRLRSSSDTRSTFHSYFKDGLAPAEALHLHQQKLAVEDDGVEQLANGALNPSANTVYHWFRVWRKDHYGDAVDPLSKLEEKAPLYHQNGVNVCTTKSKDGNCWAVLVVTKIMQRTQGLESASEIIFLDSTASCDESQATVTVALAATPVMYASSVKETATEELQQKPQRAYVTRVKTFLERKEEWVLFFRLGLITRGHNTNNYAEATIRLLKDVVLGRQKAYNVVALVDLVATVWEGYFSRRLLKHAYNRVAAHQVFYEKLVQNMPESAAQSIRALGDSMYEVPSAQGDGKTYHVWQDVGTCTCGSGQQGAFCKHQALVHSMFGGGFPNAPVLTTEDRHKLGVLALGDRCPDKSFFGSFREVLPDLPSTSTAQEAHSQHVLDAQDEPMDLDEDHMEGVNSNEQRHQDAAEVLKQIHQEEWRFYSLAADNPYYLTLLEQVLAEMKKVHKEPQVMASYFAQKAAFASARRRGRIIKVQPTGIARRRPGVARGSGRVQAGRPSKRPGCKKTKRPHALHLSVKSGVAHAKSHGTGH</sequence>
<gene>
    <name evidence="4" type="ORF">HPB52_025687</name>
</gene>
<dbReference type="AlphaFoldDB" id="A0A9D4YRF3"/>
<organism evidence="4 5">
    <name type="scientific">Rhipicephalus sanguineus</name>
    <name type="common">Brown dog tick</name>
    <name type="synonym">Ixodes sanguineus</name>
    <dbReference type="NCBI Taxonomy" id="34632"/>
    <lineage>
        <taxon>Eukaryota</taxon>
        <taxon>Metazoa</taxon>
        <taxon>Ecdysozoa</taxon>
        <taxon>Arthropoda</taxon>
        <taxon>Chelicerata</taxon>
        <taxon>Arachnida</taxon>
        <taxon>Acari</taxon>
        <taxon>Parasitiformes</taxon>
        <taxon>Ixodida</taxon>
        <taxon>Ixodoidea</taxon>
        <taxon>Ixodidae</taxon>
        <taxon>Rhipicephalinae</taxon>
        <taxon>Rhipicephalus</taxon>
        <taxon>Rhipicephalus</taxon>
    </lineage>
</organism>
<protein>
    <recommendedName>
        <fullName evidence="3">SWIM-type domain-containing protein</fullName>
    </recommendedName>
</protein>
<keyword evidence="1" id="KW-0479">Metal-binding</keyword>
<reference evidence="4" key="1">
    <citation type="journal article" date="2020" name="Cell">
        <title>Large-Scale Comparative Analyses of Tick Genomes Elucidate Their Genetic Diversity and Vector Capacities.</title>
        <authorList>
            <consortium name="Tick Genome and Microbiome Consortium (TIGMIC)"/>
            <person name="Jia N."/>
            <person name="Wang J."/>
            <person name="Shi W."/>
            <person name="Du L."/>
            <person name="Sun Y."/>
            <person name="Zhan W."/>
            <person name="Jiang J.F."/>
            <person name="Wang Q."/>
            <person name="Zhang B."/>
            <person name="Ji P."/>
            <person name="Bell-Sakyi L."/>
            <person name="Cui X.M."/>
            <person name="Yuan T.T."/>
            <person name="Jiang B.G."/>
            <person name="Yang W.F."/>
            <person name="Lam T.T."/>
            <person name="Chang Q.C."/>
            <person name="Ding S.J."/>
            <person name="Wang X.J."/>
            <person name="Zhu J.G."/>
            <person name="Ruan X.D."/>
            <person name="Zhao L."/>
            <person name="Wei J.T."/>
            <person name="Ye R.Z."/>
            <person name="Que T.C."/>
            <person name="Du C.H."/>
            <person name="Zhou Y.H."/>
            <person name="Cheng J.X."/>
            <person name="Dai P.F."/>
            <person name="Guo W.B."/>
            <person name="Han X.H."/>
            <person name="Huang E.J."/>
            <person name="Li L.F."/>
            <person name="Wei W."/>
            <person name="Gao Y.C."/>
            <person name="Liu J.Z."/>
            <person name="Shao H.Z."/>
            <person name="Wang X."/>
            <person name="Wang C.C."/>
            <person name="Yang T.C."/>
            <person name="Huo Q.B."/>
            <person name="Li W."/>
            <person name="Chen H.Y."/>
            <person name="Chen S.E."/>
            <person name="Zhou L.G."/>
            <person name="Ni X.B."/>
            <person name="Tian J.H."/>
            <person name="Sheng Y."/>
            <person name="Liu T."/>
            <person name="Pan Y.S."/>
            <person name="Xia L.Y."/>
            <person name="Li J."/>
            <person name="Zhao F."/>
            <person name="Cao W.C."/>
        </authorList>
    </citation>
    <scope>NUCLEOTIDE SEQUENCE</scope>
    <source>
        <strain evidence="4">Rsan-2018</strain>
    </source>
</reference>
<comment type="caution">
    <text evidence="4">The sequence shown here is derived from an EMBL/GenBank/DDBJ whole genome shotgun (WGS) entry which is preliminary data.</text>
</comment>
<dbReference type="PANTHER" id="PTHR35385:SF2">
    <property type="entry name" value="PROTEIN B, PUTATIVE-RELATED"/>
    <property type="match status" value="1"/>
</dbReference>
<dbReference type="EMBL" id="JABSTV010000963">
    <property type="protein sequence ID" value="KAH7985374.1"/>
    <property type="molecule type" value="Genomic_DNA"/>
</dbReference>
<keyword evidence="1" id="KW-0863">Zinc-finger</keyword>
<dbReference type="GO" id="GO:0008270">
    <property type="term" value="F:zinc ion binding"/>
    <property type="evidence" value="ECO:0007669"/>
    <property type="project" value="UniProtKB-KW"/>
</dbReference>
<evidence type="ECO:0000256" key="1">
    <source>
        <dbReference type="PROSITE-ProRule" id="PRU00325"/>
    </source>
</evidence>
<dbReference type="PROSITE" id="PS50966">
    <property type="entry name" value="ZF_SWIM"/>
    <property type="match status" value="1"/>
</dbReference>
<name>A0A9D4YRF3_RHISA</name>
<keyword evidence="1" id="KW-0862">Zinc</keyword>
<dbReference type="Proteomes" id="UP000821837">
    <property type="component" value="Unassembled WGS sequence"/>
</dbReference>
<dbReference type="PANTHER" id="PTHR35385">
    <property type="entry name" value="PROTEIN B, PUTATIVE-RELATED-RELATED"/>
    <property type="match status" value="1"/>
</dbReference>
<proteinExistence type="predicted"/>
<keyword evidence="5" id="KW-1185">Reference proteome</keyword>
<evidence type="ECO:0000313" key="4">
    <source>
        <dbReference type="EMBL" id="KAH7985374.1"/>
    </source>
</evidence>
<dbReference type="VEuPathDB" id="VectorBase:RSAN_054394"/>
<dbReference type="VEuPathDB" id="VectorBase:RSAN_034548"/>
<reference evidence="4" key="2">
    <citation type="submission" date="2021-09" db="EMBL/GenBank/DDBJ databases">
        <authorList>
            <person name="Jia N."/>
            <person name="Wang J."/>
            <person name="Shi W."/>
            <person name="Du L."/>
            <person name="Sun Y."/>
            <person name="Zhan W."/>
            <person name="Jiang J."/>
            <person name="Wang Q."/>
            <person name="Zhang B."/>
            <person name="Ji P."/>
            <person name="Sakyi L.B."/>
            <person name="Cui X."/>
            <person name="Yuan T."/>
            <person name="Jiang B."/>
            <person name="Yang W."/>
            <person name="Lam T.T.-Y."/>
            <person name="Chang Q."/>
            <person name="Ding S."/>
            <person name="Wang X."/>
            <person name="Zhu J."/>
            <person name="Ruan X."/>
            <person name="Zhao L."/>
            <person name="Wei J."/>
            <person name="Que T."/>
            <person name="Du C."/>
            <person name="Cheng J."/>
            <person name="Dai P."/>
            <person name="Han X."/>
            <person name="Huang E."/>
            <person name="Gao Y."/>
            <person name="Liu J."/>
            <person name="Shao H."/>
            <person name="Ye R."/>
            <person name="Li L."/>
            <person name="Wei W."/>
            <person name="Wang X."/>
            <person name="Wang C."/>
            <person name="Huo Q."/>
            <person name="Li W."/>
            <person name="Guo W."/>
            <person name="Chen H."/>
            <person name="Chen S."/>
            <person name="Zhou L."/>
            <person name="Zhou L."/>
            <person name="Ni X."/>
            <person name="Tian J."/>
            <person name="Zhou Y."/>
            <person name="Sheng Y."/>
            <person name="Liu T."/>
            <person name="Pan Y."/>
            <person name="Xia L."/>
            <person name="Li J."/>
            <person name="Zhao F."/>
            <person name="Cao W."/>
        </authorList>
    </citation>
    <scope>NUCLEOTIDE SEQUENCE</scope>
    <source>
        <strain evidence="4">Rsan-2018</strain>
        <tissue evidence="4">Larvae</tissue>
    </source>
</reference>
<evidence type="ECO:0000259" key="3">
    <source>
        <dbReference type="PROSITE" id="PS50966"/>
    </source>
</evidence>
<evidence type="ECO:0000313" key="5">
    <source>
        <dbReference type="Proteomes" id="UP000821837"/>
    </source>
</evidence>
<evidence type="ECO:0000256" key="2">
    <source>
        <dbReference type="SAM" id="MobiDB-lite"/>
    </source>
</evidence>